<name>A0A0K2TQB8_LEPSM</name>
<feature type="region of interest" description="Disordered" evidence="5">
    <location>
        <begin position="220"/>
        <end position="358"/>
    </location>
</feature>
<dbReference type="AlphaFoldDB" id="A0A0K2TQB8"/>
<dbReference type="OrthoDB" id="10604686at2759"/>
<evidence type="ECO:0000256" key="3">
    <source>
        <dbReference type="ARBA" id="ARBA00022989"/>
    </source>
</evidence>
<feature type="compositionally biased region" description="Low complexity" evidence="5">
    <location>
        <begin position="79"/>
        <end position="91"/>
    </location>
</feature>
<proteinExistence type="predicted"/>
<feature type="compositionally biased region" description="Low complexity" evidence="5">
    <location>
        <begin position="302"/>
        <end position="312"/>
    </location>
</feature>
<feature type="non-terminal residue" evidence="7">
    <location>
        <position position="1"/>
    </location>
</feature>
<accession>A0A0K2TQB8</accession>
<dbReference type="PANTHER" id="PTHR15549">
    <property type="entry name" value="PAIRED IMMUNOGLOBULIN-LIKE TYPE 2 RECEPTOR"/>
    <property type="match status" value="1"/>
</dbReference>
<reference evidence="7" key="1">
    <citation type="submission" date="2014-05" db="EMBL/GenBank/DDBJ databases">
        <authorList>
            <person name="Chronopoulou M."/>
        </authorList>
    </citation>
    <scope>NUCLEOTIDE SEQUENCE</scope>
    <source>
        <tissue evidence="7">Whole organism</tissue>
    </source>
</reference>
<feature type="compositionally biased region" description="Basic and acidic residues" evidence="5">
    <location>
        <begin position="331"/>
        <end position="344"/>
    </location>
</feature>
<feature type="transmembrane region" description="Helical" evidence="6">
    <location>
        <begin position="103"/>
        <end position="125"/>
    </location>
</feature>
<feature type="compositionally biased region" description="Polar residues" evidence="5">
    <location>
        <begin position="345"/>
        <end position="358"/>
    </location>
</feature>
<dbReference type="PANTHER" id="PTHR15549:SF30">
    <property type="entry name" value="MID2 DOMAIN-CONTAINING PROTEIN"/>
    <property type="match status" value="1"/>
</dbReference>
<keyword evidence="4 6" id="KW-0472">Membrane</keyword>
<dbReference type="GO" id="GO:0071944">
    <property type="term" value="C:cell periphery"/>
    <property type="evidence" value="ECO:0007669"/>
    <property type="project" value="UniProtKB-ARBA"/>
</dbReference>
<comment type="subcellular location">
    <subcellularLocation>
        <location evidence="1">Membrane</location>
        <topology evidence="1">Single-pass membrane protein</topology>
    </subcellularLocation>
</comment>
<evidence type="ECO:0000256" key="6">
    <source>
        <dbReference type="SAM" id="Phobius"/>
    </source>
</evidence>
<evidence type="ECO:0000256" key="1">
    <source>
        <dbReference type="ARBA" id="ARBA00004167"/>
    </source>
</evidence>
<evidence type="ECO:0000256" key="2">
    <source>
        <dbReference type="ARBA" id="ARBA00022692"/>
    </source>
</evidence>
<evidence type="ECO:0000256" key="5">
    <source>
        <dbReference type="SAM" id="MobiDB-lite"/>
    </source>
</evidence>
<evidence type="ECO:0000313" key="7">
    <source>
        <dbReference type="EMBL" id="CDW28233.1"/>
    </source>
</evidence>
<evidence type="ECO:0000256" key="4">
    <source>
        <dbReference type="ARBA" id="ARBA00023136"/>
    </source>
</evidence>
<dbReference type="InterPro" id="IPR051694">
    <property type="entry name" value="Immunoregulatory_rcpt-like"/>
</dbReference>
<organism evidence="7">
    <name type="scientific">Lepeophtheirus salmonis</name>
    <name type="common">Salmon louse</name>
    <name type="synonym">Caligus salmonis</name>
    <dbReference type="NCBI Taxonomy" id="72036"/>
    <lineage>
        <taxon>Eukaryota</taxon>
        <taxon>Metazoa</taxon>
        <taxon>Ecdysozoa</taxon>
        <taxon>Arthropoda</taxon>
        <taxon>Crustacea</taxon>
        <taxon>Multicrustacea</taxon>
        <taxon>Hexanauplia</taxon>
        <taxon>Copepoda</taxon>
        <taxon>Siphonostomatoida</taxon>
        <taxon>Caligidae</taxon>
        <taxon>Lepeophtheirus</taxon>
    </lineage>
</organism>
<dbReference type="EMBL" id="HACA01010872">
    <property type="protein sequence ID" value="CDW28233.1"/>
    <property type="molecule type" value="Transcribed_RNA"/>
</dbReference>
<keyword evidence="3 6" id="KW-1133">Transmembrane helix</keyword>
<feature type="compositionally biased region" description="Basic and acidic residues" evidence="5">
    <location>
        <begin position="238"/>
        <end position="254"/>
    </location>
</feature>
<dbReference type="GO" id="GO:0016020">
    <property type="term" value="C:membrane"/>
    <property type="evidence" value="ECO:0007669"/>
    <property type="project" value="UniProtKB-SubCell"/>
</dbReference>
<sequence length="358" mass="39144">LPHVNYVFHINHYFNLEAYGSVVVVQAADGSHLMISCNRLLHEPVSPECTKTTMVTTTVSVTTTTSTSTTTEPLVPVLSSGSETVSHSSTSPGDTREGVTPEIVGGVIAGLLIIIILLIILICVLKKKKRGISKTGSSALVEDPELQKPFANPEKAILSTHNEGETDDASILMMMANNEDEDDDCKPKFASPVWIDEIQRNKIFNRQKSLLSHDDLKSQQFNGKPKIMSNKTPPTLKNIDHLSDEENQENSRTESEDDFDKDAPSAVEADLPYSPLLKEDDDDKLSNLTIDAAEEEKEPTNSVGAVVSDSASSPPPSMENDLEELESLLAKVREQERALNEGDTKPNTALLSSPFFQK</sequence>
<keyword evidence="2 6" id="KW-0812">Transmembrane</keyword>
<feature type="region of interest" description="Disordered" evidence="5">
    <location>
        <begin position="64"/>
        <end position="99"/>
    </location>
</feature>
<protein>
    <submittedName>
        <fullName evidence="7">Uncharacterized protein</fullName>
    </submittedName>
</protein>